<sequence>MKFTAKLAAFASALFLAGATWAASQNQESCPDVGAIKSEGLSMAQVIMSNTYLTYHISQYNTDNTWVFGIGPVQASDEEQALEEGNTLLYHLSGRPSPEDGGEGFSYCIYDLGSDDIQAFALRAADMKSIHQLKKFLHK</sequence>
<evidence type="ECO:0000256" key="1">
    <source>
        <dbReference type="SAM" id="SignalP"/>
    </source>
</evidence>
<comment type="caution">
    <text evidence="2">The sequence shown here is derived from an EMBL/GenBank/DDBJ whole genome shotgun (WGS) entry which is preliminary data.</text>
</comment>
<keyword evidence="1" id="KW-0732">Signal</keyword>
<keyword evidence="3" id="KW-1185">Reference proteome</keyword>
<dbReference type="STRING" id="458.Lrub_2697"/>
<dbReference type="Proteomes" id="UP000054608">
    <property type="component" value="Unassembled WGS sequence"/>
</dbReference>
<protein>
    <submittedName>
        <fullName evidence="2">Hemin binding protein</fullName>
    </submittedName>
</protein>
<feature type="chain" id="PRO_5006916723" evidence="1">
    <location>
        <begin position="23"/>
        <end position="139"/>
    </location>
</feature>
<organism evidence="2 3">
    <name type="scientific">Legionella rubrilucens</name>
    <dbReference type="NCBI Taxonomy" id="458"/>
    <lineage>
        <taxon>Bacteria</taxon>
        <taxon>Pseudomonadati</taxon>
        <taxon>Pseudomonadota</taxon>
        <taxon>Gammaproteobacteria</taxon>
        <taxon>Legionellales</taxon>
        <taxon>Legionellaceae</taxon>
        <taxon>Legionella</taxon>
    </lineage>
</organism>
<dbReference type="InterPro" id="IPR032540">
    <property type="entry name" value="DUF4949"/>
</dbReference>
<reference evidence="2 3" key="1">
    <citation type="submission" date="2015-11" db="EMBL/GenBank/DDBJ databases">
        <title>Genomic analysis of 38 Legionella species identifies large and diverse effector repertoires.</title>
        <authorList>
            <person name="Burstein D."/>
            <person name="Amaro F."/>
            <person name="Zusman T."/>
            <person name="Lifshitz Z."/>
            <person name="Cohen O."/>
            <person name="Gilbert J.A."/>
            <person name="Pupko T."/>
            <person name="Shuman H.A."/>
            <person name="Segal G."/>
        </authorList>
    </citation>
    <scope>NUCLEOTIDE SEQUENCE [LARGE SCALE GENOMIC DNA]</scope>
    <source>
        <strain evidence="2 3">WA-270A-C2</strain>
    </source>
</reference>
<dbReference type="OrthoDB" id="5638967at2"/>
<evidence type="ECO:0000313" key="2">
    <source>
        <dbReference type="EMBL" id="KTD45900.1"/>
    </source>
</evidence>
<accession>A0A0W0XMW8</accession>
<dbReference type="PATRIC" id="fig|458.5.peg.2812"/>
<dbReference type="EMBL" id="LNYT01000022">
    <property type="protein sequence ID" value="KTD45900.1"/>
    <property type="molecule type" value="Genomic_DNA"/>
</dbReference>
<name>A0A0W0XMW8_9GAMM</name>
<feature type="signal peptide" evidence="1">
    <location>
        <begin position="1"/>
        <end position="22"/>
    </location>
</feature>
<proteinExistence type="predicted"/>
<evidence type="ECO:0000313" key="3">
    <source>
        <dbReference type="Proteomes" id="UP000054608"/>
    </source>
</evidence>
<dbReference type="Pfam" id="PF16307">
    <property type="entry name" value="DUF4949"/>
    <property type="match status" value="1"/>
</dbReference>
<dbReference type="RefSeq" id="WP_058532651.1">
    <property type="nucleotide sequence ID" value="NZ_CAAAIN010000004.1"/>
</dbReference>
<gene>
    <name evidence="2" type="primary">hbp</name>
    <name evidence="2" type="ORF">Lrub_2697</name>
</gene>
<dbReference type="AlphaFoldDB" id="A0A0W0XMW8"/>